<dbReference type="Proteomes" id="UP000018159">
    <property type="component" value="Unassembled WGS sequence"/>
</dbReference>
<feature type="transmembrane region" description="Helical" evidence="1">
    <location>
        <begin position="6"/>
        <end position="24"/>
    </location>
</feature>
<dbReference type="RefSeq" id="WP_048196722.1">
    <property type="nucleotide sequence ID" value="NZ_CBTY010000009.1"/>
</dbReference>
<reference evidence="2 3" key="1">
    <citation type="journal article" date="2013" name="PLoS ONE">
        <title>Enrichment and Genome Sequence of the Group I.1a Ammonia-Oxidizing Archaeon ?Ca. Nitrosotenuis uzonensis? Representing a Clade Globally.</title>
        <authorList>
            <person name="Lebedeva E.V."/>
            <person name="Hatzenpichler R."/>
            <person name="Pelletier E."/>
            <person name="Schuster N."/>
            <person name="Hauzmayer S."/>
            <person name="Bulaev A."/>
            <person name="Grigor'eva N.V."/>
            <person name="Galushko A."/>
            <person name="Schmid M."/>
            <person name="Palatinszky M."/>
            <person name="Le Paslier D."/>
            <person name="Daims H."/>
            <person name="Wagner M."/>
        </authorList>
    </citation>
    <scope>NUCLEOTIDE SEQUENCE [LARGE SCALE GENOMIC DNA]</scope>
    <source>
        <strain evidence="2 3">N4</strain>
    </source>
</reference>
<evidence type="ECO:0000313" key="3">
    <source>
        <dbReference type="Proteomes" id="UP000018159"/>
    </source>
</evidence>
<proteinExistence type="predicted"/>
<protein>
    <submittedName>
        <fullName evidence="2">Uncharacterized protein</fullName>
    </submittedName>
</protein>
<dbReference type="EMBL" id="CBTY010000009">
    <property type="protein sequence ID" value="CDI06347.1"/>
    <property type="molecule type" value="Genomic_DNA"/>
</dbReference>
<keyword evidence="1" id="KW-0812">Transmembrane</keyword>
<sequence length="140" mass="16481">MTEWENVVIELVALAGIIFGAVYVEHWNYLRMQKKTDKATRKKMLLLIKEDLIRKIRFIDDSIQHHDYKPFFTSVWDSVILSGKQTLLEFDLIQNLEHTYSSMKYYNTELQQKGTAGNEQTIKELLVEIRKTVDSSLKIL</sequence>
<accession>V6AV01</accession>
<comment type="caution">
    <text evidence="2">The sequence shown here is derived from an EMBL/GenBank/DDBJ whole genome shotgun (WGS) entry which is preliminary data.</text>
</comment>
<gene>
    <name evidence="2" type="ORF">NITUZ_40513</name>
</gene>
<organism evidence="2 3">
    <name type="scientific">Candidatus Nitrosotenuis uzonensis</name>
    <dbReference type="NCBI Taxonomy" id="1407055"/>
    <lineage>
        <taxon>Archaea</taxon>
        <taxon>Nitrososphaerota</taxon>
        <taxon>Candidatus Nitrosotenuis</taxon>
    </lineage>
</organism>
<name>V6AV01_9ARCH</name>
<keyword evidence="1" id="KW-0472">Membrane</keyword>
<dbReference type="STRING" id="1407055.NITUZ_40513"/>
<keyword evidence="1" id="KW-1133">Transmembrane helix</keyword>
<dbReference type="AlphaFoldDB" id="V6AV01"/>
<dbReference type="OrthoDB" id="11690at2157"/>
<evidence type="ECO:0000313" key="2">
    <source>
        <dbReference type="EMBL" id="CDI06347.1"/>
    </source>
</evidence>
<keyword evidence="3" id="KW-1185">Reference proteome</keyword>
<evidence type="ECO:0000256" key="1">
    <source>
        <dbReference type="SAM" id="Phobius"/>
    </source>
</evidence>